<evidence type="ECO:0008006" key="4">
    <source>
        <dbReference type="Google" id="ProtNLM"/>
    </source>
</evidence>
<evidence type="ECO:0000313" key="2">
    <source>
        <dbReference type="EMBL" id="KDN27958.1"/>
    </source>
</evidence>
<dbReference type="Proteomes" id="UP000027219">
    <property type="component" value="Unassembled WGS sequence"/>
</dbReference>
<organism evidence="2 3">
    <name type="scientific">Vibrio fortis</name>
    <dbReference type="NCBI Taxonomy" id="212667"/>
    <lineage>
        <taxon>Bacteria</taxon>
        <taxon>Pseudomonadati</taxon>
        <taxon>Pseudomonadota</taxon>
        <taxon>Gammaproteobacteria</taxon>
        <taxon>Vibrionales</taxon>
        <taxon>Vibrionaceae</taxon>
        <taxon>Vibrio</taxon>
    </lineage>
</organism>
<dbReference type="RefSeq" id="WP_032552175.1">
    <property type="nucleotide sequence ID" value="NZ_JFFR01000025.1"/>
</dbReference>
<accession>A0A066UUT1</accession>
<comment type="caution">
    <text evidence="2">The sequence shown here is derived from an EMBL/GenBank/DDBJ whole genome shotgun (WGS) entry which is preliminary data.</text>
</comment>
<feature type="signal peptide" evidence="1">
    <location>
        <begin position="1"/>
        <end position="22"/>
    </location>
</feature>
<name>A0A066UUT1_9VIBR</name>
<proteinExistence type="predicted"/>
<dbReference type="EMBL" id="JFFR01000025">
    <property type="protein sequence ID" value="KDN27958.1"/>
    <property type="molecule type" value="Genomic_DNA"/>
</dbReference>
<keyword evidence="3" id="KW-1185">Reference proteome</keyword>
<dbReference type="AlphaFoldDB" id="A0A066UUT1"/>
<sequence>MKTTLLHLGIILFSLISNASFAADILPIEKICSSEIVEQLEEPVTKDKNLFFYYISLMEGSCSPHVDQKKIDSDKIIRYFARLGESQAQYLLDKDMNKLLAKARDGDLSAQINVVIRNTEYLSVAQANTAEITIAIPDEEFQKYLSTMFELADKGDARAILPTIIYMIDAANSPLDVHRRYSVAHDLVARFGEFNMLYATVLNMWEIYNYDFEICVSKDENKLLERQNMSVLCSMAFNKALYEELSAMTVEERLIHYRDYIAKIKLADEDVESYDTAIAWLEEIKTVAVYSLLDVPYSRTLVPYMRYKPGGKYRHEALLAQYWFTSDDHIKDDDEYYFRWLLILSSHIYEISESTSLKTKIHFSDTIPYINSAYIYNIAMLGEPDKAEELYLKELFENGDIDSLRNLISIYGLRKKDPVKLKATIDIYSEYRPELAKYLLNGYSHHFKNDLPEFESKVREHKNWVKENIPHDAETTHFFLTWNDTVKPHIVSQLDKLIAEEGSKP</sequence>
<dbReference type="OrthoDB" id="5911069at2"/>
<reference evidence="2 3" key="1">
    <citation type="submission" date="2014-02" db="EMBL/GenBank/DDBJ databases">
        <title>Vibrio fortis Dalian14 Genome Sequencing.</title>
        <authorList>
            <person name="Wang Y."/>
            <person name="Song L."/>
            <person name="Liu G."/>
            <person name="Ding J."/>
        </authorList>
    </citation>
    <scope>NUCLEOTIDE SEQUENCE [LARGE SCALE GENOMIC DNA]</scope>
    <source>
        <strain evidence="2 3">Dalian14</strain>
    </source>
</reference>
<protein>
    <recommendedName>
        <fullName evidence="4">DUF4034 domain-containing protein</fullName>
    </recommendedName>
</protein>
<evidence type="ECO:0000256" key="1">
    <source>
        <dbReference type="SAM" id="SignalP"/>
    </source>
</evidence>
<evidence type="ECO:0000313" key="3">
    <source>
        <dbReference type="Proteomes" id="UP000027219"/>
    </source>
</evidence>
<feature type="chain" id="PRO_5001631421" description="DUF4034 domain-containing protein" evidence="1">
    <location>
        <begin position="23"/>
        <end position="505"/>
    </location>
</feature>
<keyword evidence="1" id="KW-0732">Signal</keyword>
<gene>
    <name evidence="2" type="ORF">VFDL14_02975</name>
</gene>